<evidence type="ECO:0000256" key="7">
    <source>
        <dbReference type="ARBA" id="ARBA00023237"/>
    </source>
</evidence>
<reference evidence="13" key="1">
    <citation type="journal article" date="2019" name="Int. J. Syst. Evol. Microbiol.">
        <title>The Global Catalogue of Microorganisms (GCM) 10K type strain sequencing project: providing services to taxonomists for standard genome sequencing and annotation.</title>
        <authorList>
            <consortium name="The Broad Institute Genomics Platform"/>
            <consortium name="The Broad Institute Genome Sequencing Center for Infectious Disease"/>
            <person name="Wu L."/>
            <person name="Ma J."/>
        </authorList>
    </citation>
    <scope>NUCLEOTIDE SEQUENCE [LARGE SCALE GENOMIC DNA]</scope>
    <source>
        <strain evidence="13">JCM 31319</strain>
    </source>
</reference>
<feature type="chain" id="PRO_5046715084" evidence="9">
    <location>
        <begin position="25"/>
        <end position="792"/>
    </location>
</feature>
<evidence type="ECO:0000259" key="11">
    <source>
        <dbReference type="Pfam" id="PF07715"/>
    </source>
</evidence>
<dbReference type="Proteomes" id="UP001597094">
    <property type="component" value="Unassembled WGS sequence"/>
</dbReference>
<comment type="similarity">
    <text evidence="8">Belongs to the TonB-dependent receptor family.</text>
</comment>
<dbReference type="InterPro" id="IPR012910">
    <property type="entry name" value="Plug_dom"/>
</dbReference>
<dbReference type="EMBL" id="JBHTLD010000052">
    <property type="protein sequence ID" value="MFD1186123.1"/>
    <property type="molecule type" value="Genomic_DNA"/>
</dbReference>
<keyword evidence="6 8" id="KW-0472">Membrane</keyword>
<dbReference type="PANTHER" id="PTHR30069:SF46">
    <property type="entry name" value="OAR PROTEIN"/>
    <property type="match status" value="1"/>
</dbReference>
<dbReference type="InterPro" id="IPR036942">
    <property type="entry name" value="Beta-barrel_TonB_sf"/>
</dbReference>
<proteinExistence type="inferred from homology"/>
<keyword evidence="13" id="KW-1185">Reference proteome</keyword>
<dbReference type="Gene3D" id="2.60.40.1120">
    <property type="entry name" value="Carboxypeptidase-like, regulatory domain"/>
    <property type="match status" value="1"/>
</dbReference>
<accession>A0ABW3SN63</accession>
<keyword evidence="4" id="KW-0812">Transmembrane</keyword>
<evidence type="ECO:0000256" key="3">
    <source>
        <dbReference type="ARBA" id="ARBA00022452"/>
    </source>
</evidence>
<dbReference type="Pfam" id="PF13715">
    <property type="entry name" value="CarbopepD_reg_2"/>
    <property type="match status" value="1"/>
</dbReference>
<keyword evidence="2" id="KW-0813">Transport</keyword>
<keyword evidence="7" id="KW-0998">Cell outer membrane</keyword>
<evidence type="ECO:0000259" key="10">
    <source>
        <dbReference type="Pfam" id="PF00593"/>
    </source>
</evidence>
<dbReference type="InterPro" id="IPR037066">
    <property type="entry name" value="Plug_dom_sf"/>
</dbReference>
<evidence type="ECO:0000313" key="13">
    <source>
        <dbReference type="Proteomes" id="UP001597094"/>
    </source>
</evidence>
<dbReference type="SUPFAM" id="SSF49464">
    <property type="entry name" value="Carboxypeptidase regulatory domain-like"/>
    <property type="match status" value="1"/>
</dbReference>
<evidence type="ECO:0000256" key="5">
    <source>
        <dbReference type="ARBA" id="ARBA00023077"/>
    </source>
</evidence>
<dbReference type="InterPro" id="IPR008969">
    <property type="entry name" value="CarboxyPept-like_regulatory"/>
</dbReference>
<name>A0ABW3SN63_9BACT</name>
<dbReference type="InterPro" id="IPR039426">
    <property type="entry name" value="TonB-dep_rcpt-like"/>
</dbReference>
<dbReference type="RefSeq" id="WP_377525271.1">
    <property type="nucleotide sequence ID" value="NZ_JBHTLD010000052.1"/>
</dbReference>
<dbReference type="Pfam" id="PF00593">
    <property type="entry name" value="TonB_dep_Rec_b-barrel"/>
    <property type="match status" value="1"/>
</dbReference>
<comment type="caution">
    <text evidence="12">The sequence shown here is derived from an EMBL/GenBank/DDBJ whole genome shotgun (WGS) entry which is preliminary data.</text>
</comment>
<feature type="domain" description="TonB-dependent receptor plug" evidence="11">
    <location>
        <begin position="150"/>
        <end position="225"/>
    </location>
</feature>
<feature type="signal peptide" evidence="9">
    <location>
        <begin position="1"/>
        <end position="24"/>
    </location>
</feature>
<dbReference type="SUPFAM" id="SSF56935">
    <property type="entry name" value="Porins"/>
    <property type="match status" value="1"/>
</dbReference>
<organism evidence="12 13">
    <name type="scientific">Pontibacter rugosus</name>
    <dbReference type="NCBI Taxonomy" id="1745966"/>
    <lineage>
        <taxon>Bacteria</taxon>
        <taxon>Pseudomonadati</taxon>
        <taxon>Bacteroidota</taxon>
        <taxon>Cytophagia</taxon>
        <taxon>Cytophagales</taxon>
        <taxon>Hymenobacteraceae</taxon>
        <taxon>Pontibacter</taxon>
    </lineage>
</organism>
<keyword evidence="9" id="KW-0732">Signal</keyword>
<evidence type="ECO:0000256" key="6">
    <source>
        <dbReference type="ARBA" id="ARBA00023136"/>
    </source>
</evidence>
<dbReference type="Pfam" id="PF07715">
    <property type="entry name" value="Plug"/>
    <property type="match status" value="1"/>
</dbReference>
<sequence length="792" mass="88789">MRTSYLTFVLLLGLLCLRANPAAAQAVYTLSGRVLNAASGEALTGASVFLQERLGSGAVTDANGRYSFTAPAGAYMVVAKYIGYDDQQQPLRLAQNTTQHFNLAPTAYGVQEVEVVAKRQPPIVETAVMGQLDLPLETIKTLPAIFGEVDILKTIQLMPGVKSAGEGSTGFYVRGGGSDQNLVTLDKATVYNPGHLFNFFSVFNSDAIGSTTLIKGNMPARYGGRLSSILDIGLKDGDFNDFRADGGIGLVASRLSVQGPIIEDKASFILSGRRTYVDVLMNPFLKNSEQGGVPYYFYDLNGKLSFRLSEKDNLYLSGYYGRDVGAFTLSDGRFTSEFFWGNTSATAMWNHAFNDKLEMNVSGIMSKYDFEFTWDFAGFNTVLQTGVRDYSAHVDFDYKPNALHHIQYGVQHTYHKLRPRTGEAEGLEGATFSTNRILTKYAHETALYVSDDVYLTDKLLLSLGIRHSYFKQLGPFDLYRFNENQIVTDSTSYGSGEKVSSYNAWEPRASVRYELSKSSSVKAAVSRSAQYLHLVSNAYTTLPLDVWVPSSAIVEPQFATQYALGYFKSFKDNQYEGSVEVYYKDLENQLEYREGFAPGPSNRDLEYEFVSGSGRSYGVELFMRKNYGNLQGWVGYTLSRTTRNFPQLNEGETFPARYDRRHDLSLVGSYKYNDRWTFGGSFVYGTGEATTMPERRYILEGTVNYQYGARNSFRMEPTHRLDLSATLEGKKWKNIENSWTFSVYNVYGRRNPYLYYIDNEGDAFSSDVKLQAKKVSIVPFPLPSVTFNFSWK</sequence>
<keyword evidence="3" id="KW-1134">Transmembrane beta strand</keyword>
<keyword evidence="12" id="KW-0675">Receptor</keyword>
<evidence type="ECO:0000256" key="8">
    <source>
        <dbReference type="RuleBase" id="RU003357"/>
    </source>
</evidence>
<dbReference type="Gene3D" id="2.40.170.20">
    <property type="entry name" value="TonB-dependent receptor, beta-barrel domain"/>
    <property type="match status" value="1"/>
</dbReference>
<evidence type="ECO:0000256" key="2">
    <source>
        <dbReference type="ARBA" id="ARBA00022448"/>
    </source>
</evidence>
<comment type="subcellular location">
    <subcellularLocation>
        <location evidence="1">Cell outer membrane</location>
        <topology evidence="1">Multi-pass membrane protein</topology>
    </subcellularLocation>
</comment>
<feature type="domain" description="TonB-dependent receptor-like beta-barrel" evidence="10">
    <location>
        <begin position="291"/>
        <end position="746"/>
    </location>
</feature>
<protein>
    <submittedName>
        <fullName evidence="12">TonB-dependent receptor domain-containing protein</fullName>
    </submittedName>
</protein>
<evidence type="ECO:0000256" key="1">
    <source>
        <dbReference type="ARBA" id="ARBA00004571"/>
    </source>
</evidence>
<dbReference type="InterPro" id="IPR000531">
    <property type="entry name" value="Beta-barrel_TonB"/>
</dbReference>
<dbReference type="Gene3D" id="2.170.130.10">
    <property type="entry name" value="TonB-dependent receptor, plug domain"/>
    <property type="match status" value="1"/>
</dbReference>
<evidence type="ECO:0000313" key="12">
    <source>
        <dbReference type="EMBL" id="MFD1186123.1"/>
    </source>
</evidence>
<evidence type="ECO:0000256" key="9">
    <source>
        <dbReference type="SAM" id="SignalP"/>
    </source>
</evidence>
<keyword evidence="5 8" id="KW-0798">TonB box</keyword>
<gene>
    <name evidence="12" type="ORF">ACFQ2O_07915</name>
</gene>
<dbReference type="PANTHER" id="PTHR30069">
    <property type="entry name" value="TONB-DEPENDENT OUTER MEMBRANE RECEPTOR"/>
    <property type="match status" value="1"/>
</dbReference>
<evidence type="ECO:0000256" key="4">
    <source>
        <dbReference type="ARBA" id="ARBA00022692"/>
    </source>
</evidence>